<dbReference type="RefSeq" id="WP_175111261.1">
    <property type="nucleotide sequence ID" value="NZ_CADIKF010000017.1"/>
</dbReference>
<dbReference type="AlphaFoldDB" id="A0A6J5DV29"/>
<gene>
    <name evidence="3" type="ORF">LMG29739_02535</name>
</gene>
<dbReference type="EMBL" id="CADIKF010000017">
    <property type="protein sequence ID" value="CAB3756796.1"/>
    <property type="molecule type" value="Genomic_DNA"/>
</dbReference>
<name>A0A6J5DV29_9BURK</name>
<dbReference type="Proteomes" id="UP000494329">
    <property type="component" value="Unassembled WGS sequence"/>
</dbReference>
<keyword evidence="4" id="KW-1185">Reference proteome</keyword>
<evidence type="ECO:0008006" key="5">
    <source>
        <dbReference type="Google" id="ProtNLM"/>
    </source>
</evidence>
<feature type="chain" id="PRO_5026862673" description="Acid shock protein" evidence="2">
    <location>
        <begin position="23"/>
        <end position="66"/>
    </location>
</feature>
<feature type="region of interest" description="Disordered" evidence="1">
    <location>
        <begin position="21"/>
        <end position="66"/>
    </location>
</feature>
<evidence type="ECO:0000256" key="2">
    <source>
        <dbReference type="SAM" id="SignalP"/>
    </source>
</evidence>
<protein>
    <recommendedName>
        <fullName evidence="5">Acid shock protein</fullName>
    </recommendedName>
</protein>
<accession>A0A6J5DV29</accession>
<keyword evidence="2" id="KW-0732">Signal</keyword>
<reference evidence="3 4" key="1">
    <citation type="submission" date="2020-04" db="EMBL/GenBank/DDBJ databases">
        <authorList>
            <person name="De Canck E."/>
        </authorList>
    </citation>
    <scope>NUCLEOTIDE SEQUENCE [LARGE SCALE GENOMIC DNA]</scope>
    <source>
        <strain evidence="3 4">LMG 29739</strain>
    </source>
</reference>
<evidence type="ECO:0000313" key="3">
    <source>
        <dbReference type="EMBL" id="CAB3756796.1"/>
    </source>
</evidence>
<organism evidence="3 4">
    <name type="scientific">Paraburkholderia solisilvae</name>
    <dbReference type="NCBI Taxonomy" id="624376"/>
    <lineage>
        <taxon>Bacteria</taxon>
        <taxon>Pseudomonadati</taxon>
        <taxon>Pseudomonadota</taxon>
        <taxon>Betaproteobacteria</taxon>
        <taxon>Burkholderiales</taxon>
        <taxon>Burkholderiaceae</taxon>
        <taxon>Paraburkholderia</taxon>
    </lineage>
</organism>
<sequence length="66" mass="6608">MKKLSLMLMAVSLAAGTAPAFAQGGSSSVSSYSPPTEQHVKKPKHKKQKNGASAPAAAPQGASASQ</sequence>
<evidence type="ECO:0000256" key="1">
    <source>
        <dbReference type="SAM" id="MobiDB-lite"/>
    </source>
</evidence>
<feature type="signal peptide" evidence="2">
    <location>
        <begin position="1"/>
        <end position="22"/>
    </location>
</feature>
<feature type="compositionally biased region" description="Low complexity" evidence="1">
    <location>
        <begin position="51"/>
        <end position="66"/>
    </location>
</feature>
<proteinExistence type="predicted"/>
<evidence type="ECO:0000313" key="4">
    <source>
        <dbReference type="Proteomes" id="UP000494329"/>
    </source>
</evidence>